<keyword evidence="5" id="KW-0349">Heme</keyword>
<proteinExistence type="inferred from homology"/>
<dbReference type="InterPro" id="IPR041399">
    <property type="entry name" value="Catalase_large_C"/>
</dbReference>
<gene>
    <name evidence="12" type="ORF">CDD82_371</name>
</gene>
<feature type="domain" description="Large catalase C-terminal" evidence="11">
    <location>
        <begin position="44"/>
        <end position="221"/>
    </location>
</feature>
<sequence>MVGGQENENQETSRHVDDEHRDAPPRTKGVSQADLLPHQPTVASRRIAIIVTDGYDATALDDVKSAIRSVDATPFIISPRRSPILAAPNPDPSSPPRSTLADYHLDSQRSTQFDAVYIPESSTITTNLATHGRLLHWIREAFGHLKPLAATGEAIQVLEKALALPQVLMSRNGTPVASYGVVTLRDVLPESFTGGVCLAADAKAFMSQFLWATSQHRCREREMDGLSGMVAY</sequence>
<evidence type="ECO:0000256" key="1">
    <source>
        <dbReference type="ARBA" id="ARBA00001971"/>
    </source>
</evidence>
<dbReference type="GO" id="GO:0046872">
    <property type="term" value="F:metal ion binding"/>
    <property type="evidence" value="ECO:0007669"/>
    <property type="project" value="UniProtKB-KW"/>
</dbReference>
<name>A0A2C5YM21_9HYPO</name>
<dbReference type="PANTHER" id="PTHR42821">
    <property type="entry name" value="CATALASE"/>
    <property type="match status" value="1"/>
</dbReference>
<evidence type="ECO:0000256" key="10">
    <source>
        <dbReference type="SAM" id="MobiDB-lite"/>
    </source>
</evidence>
<keyword evidence="7" id="KW-0560">Oxidoreductase</keyword>
<dbReference type="InterPro" id="IPR029062">
    <property type="entry name" value="Class_I_gatase-like"/>
</dbReference>
<keyword evidence="4" id="KW-0575">Peroxidase</keyword>
<evidence type="ECO:0000256" key="2">
    <source>
        <dbReference type="ARBA" id="ARBA00005329"/>
    </source>
</evidence>
<dbReference type="InterPro" id="IPR024712">
    <property type="entry name" value="Catalase_clade2"/>
</dbReference>
<reference evidence="12 13" key="1">
    <citation type="submission" date="2017-06" db="EMBL/GenBank/DDBJ databases">
        <title>Ant-infecting Ophiocordyceps genomes reveal a high diversity of potential behavioral manipulation genes and a possible major role for enterotoxins.</title>
        <authorList>
            <person name="De Bekker C."/>
            <person name="Evans H.C."/>
            <person name="Brachmann A."/>
            <person name="Hughes D.P."/>
        </authorList>
    </citation>
    <scope>NUCLEOTIDE SEQUENCE [LARGE SCALE GENOMIC DNA]</scope>
    <source>
        <strain evidence="12 13">1348a</strain>
    </source>
</reference>
<accession>A0A2C5YM21</accession>
<comment type="caution">
    <text evidence="12">The sequence shown here is derived from an EMBL/GenBank/DDBJ whole genome shotgun (WGS) entry which is preliminary data.</text>
</comment>
<dbReference type="EMBL" id="NJEU01001084">
    <property type="protein sequence ID" value="PHH68663.1"/>
    <property type="molecule type" value="Genomic_DNA"/>
</dbReference>
<dbReference type="OrthoDB" id="6880011at2759"/>
<evidence type="ECO:0000256" key="6">
    <source>
        <dbReference type="ARBA" id="ARBA00022723"/>
    </source>
</evidence>
<dbReference type="Proteomes" id="UP000224854">
    <property type="component" value="Unassembled WGS sequence"/>
</dbReference>
<dbReference type="PANTHER" id="PTHR42821:SF1">
    <property type="entry name" value="CATALASE-B"/>
    <property type="match status" value="1"/>
</dbReference>
<keyword evidence="13" id="KW-1185">Reference proteome</keyword>
<evidence type="ECO:0000313" key="12">
    <source>
        <dbReference type="EMBL" id="PHH68663.1"/>
    </source>
</evidence>
<evidence type="ECO:0000256" key="4">
    <source>
        <dbReference type="ARBA" id="ARBA00022559"/>
    </source>
</evidence>
<keyword evidence="9" id="KW-0376">Hydrogen peroxide</keyword>
<comment type="similarity">
    <text evidence="2">Belongs to the catalase family.</text>
</comment>
<evidence type="ECO:0000256" key="9">
    <source>
        <dbReference type="ARBA" id="ARBA00023324"/>
    </source>
</evidence>
<dbReference type="CDD" id="cd03132">
    <property type="entry name" value="GATase1_catalase"/>
    <property type="match status" value="1"/>
</dbReference>
<dbReference type="Gene3D" id="3.40.50.880">
    <property type="match status" value="1"/>
</dbReference>
<evidence type="ECO:0000256" key="3">
    <source>
        <dbReference type="ARBA" id="ARBA00012314"/>
    </source>
</evidence>
<dbReference type="GO" id="GO:0006979">
    <property type="term" value="P:response to oxidative stress"/>
    <property type="evidence" value="ECO:0007669"/>
    <property type="project" value="InterPro"/>
</dbReference>
<keyword evidence="8" id="KW-0408">Iron</keyword>
<dbReference type="GO" id="GO:0042744">
    <property type="term" value="P:hydrogen peroxide catabolic process"/>
    <property type="evidence" value="ECO:0007669"/>
    <property type="project" value="UniProtKB-KW"/>
</dbReference>
<evidence type="ECO:0000256" key="5">
    <source>
        <dbReference type="ARBA" id="ARBA00022617"/>
    </source>
</evidence>
<dbReference type="SUPFAM" id="SSF52317">
    <property type="entry name" value="Class I glutamine amidotransferase-like"/>
    <property type="match status" value="1"/>
</dbReference>
<feature type="region of interest" description="Disordered" evidence="10">
    <location>
        <begin position="81"/>
        <end position="100"/>
    </location>
</feature>
<feature type="compositionally biased region" description="Basic and acidic residues" evidence="10">
    <location>
        <begin position="11"/>
        <end position="25"/>
    </location>
</feature>
<evidence type="ECO:0000256" key="7">
    <source>
        <dbReference type="ARBA" id="ARBA00023002"/>
    </source>
</evidence>
<dbReference type="AlphaFoldDB" id="A0A2C5YM21"/>
<dbReference type="GO" id="GO:0005829">
    <property type="term" value="C:cytosol"/>
    <property type="evidence" value="ECO:0007669"/>
    <property type="project" value="TreeGrafter"/>
</dbReference>
<dbReference type="EC" id="1.11.1.6" evidence="3"/>
<evidence type="ECO:0000256" key="8">
    <source>
        <dbReference type="ARBA" id="ARBA00023004"/>
    </source>
</evidence>
<dbReference type="Pfam" id="PF18011">
    <property type="entry name" value="Catalase_C"/>
    <property type="match status" value="1"/>
</dbReference>
<feature type="region of interest" description="Disordered" evidence="10">
    <location>
        <begin position="1"/>
        <end position="38"/>
    </location>
</feature>
<dbReference type="GO" id="GO:0004096">
    <property type="term" value="F:catalase activity"/>
    <property type="evidence" value="ECO:0007669"/>
    <property type="project" value="UniProtKB-EC"/>
</dbReference>
<dbReference type="GO" id="GO:0020037">
    <property type="term" value="F:heme binding"/>
    <property type="evidence" value="ECO:0007669"/>
    <property type="project" value="InterPro"/>
</dbReference>
<keyword evidence="6" id="KW-0479">Metal-binding</keyword>
<protein>
    <recommendedName>
        <fullName evidence="3">catalase</fullName>
        <ecNumber evidence="3">1.11.1.6</ecNumber>
    </recommendedName>
</protein>
<evidence type="ECO:0000313" key="13">
    <source>
        <dbReference type="Proteomes" id="UP000224854"/>
    </source>
</evidence>
<comment type="cofactor">
    <cofactor evidence="1">
        <name>heme</name>
        <dbReference type="ChEBI" id="CHEBI:30413"/>
    </cofactor>
</comment>
<evidence type="ECO:0000259" key="11">
    <source>
        <dbReference type="Pfam" id="PF18011"/>
    </source>
</evidence>
<organism evidence="12 13">
    <name type="scientific">Ophiocordyceps australis</name>
    <dbReference type="NCBI Taxonomy" id="1399860"/>
    <lineage>
        <taxon>Eukaryota</taxon>
        <taxon>Fungi</taxon>
        <taxon>Dikarya</taxon>
        <taxon>Ascomycota</taxon>
        <taxon>Pezizomycotina</taxon>
        <taxon>Sordariomycetes</taxon>
        <taxon>Hypocreomycetidae</taxon>
        <taxon>Hypocreales</taxon>
        <taxon>Ophiocordycipitaceae</taxon>
        <taxon>Ophiocordyceps</taxon>
    </lineage>
</organism>